<dbReference type="PROSITE" id="PS51257">
    <property type="entry name" value="PROKAR_LIPOPROTEIN"/>
    <property type="match status" value="1"/>
</dbReference>
<evidence type="ECO:0000313" key="3">
    <source>
        <dbReference type="Proteomes" id="UP000609346"/>
    </source>
</evidence>
<comment type="caution">
    <text evidence="2">The sequence shown here is derived from an EMBL/GenBank/DDBJ whole genome shotgun (WGS) entry which is preliminary data.</text>
</comment>
<dbReference type="RefSeq" id="WP_191205209.1">
    <property type="nucleotide sequence ID" value="NZ_JACXZA010000005.1"/>
</dbReference>
<dbReference type="Pfam" id="PF14903">
    <property type="entry name" value="WG_beta_rep"/>
    <property type="match status" value="4"/>
</dbReference>
<accession>A0ABR8N058</accession>
<keyword evidence="1" id="KW-0732">Signal</keyword>
<sequence length="430" mass="48000">MMKKKLIVIIFLVVFCLGLTSCSSKQAKSDAAIDFTSISKNAADVITDQSPINNEELKWKWVVEAGKYDELSFVDANWIAVKGGNGKYKVINTQGESVLPNEYDQIDGFYDGVAMVGLDGKSSYIDKKGRSITDKWYQSADPFSEARGAVQQNNKWGYINQSGELIIQPRFEEVKSFIGNRAAVKLAGSWGFIDNSGHMVVKPQYDQVEEYSEGMAAVQLDDKWGFVNSDGNLITTLEYDQVKDFHEGYAAVMNNNKWGFIDTHGQVSVDLKYDDVGNFSEGKAAVKVAGYTEDGDAWAYIDYDGNIVIDFYPYNASEGLMIEVGEFKNGLAFVSKDLYCIIDSKGSNIFSGDSKFYISAFYYDNPFNVIPGYIFTDENMTVRKYGLMGLHAEQRLAPIFDFIGEMNGPYATVINVENGIEKKGIIEIYN</sequence>
<reference evidence="2 3" key="1">
    <citation type="submission" date="2020-09" db="EMBL/GenBank/DDBJ databases">
        <title>Paenibacillus sp. strain PR3 16S rRNA gene Genome sequencing and assembly.</title>
        <authorList>
            <person name="Kim J."/>
        </authorList>
    </citation>
    <scope>NUCLEOTIDE SEQUENCE [LARGE SCALE GENOMIC DNA]</scope>
    <source>
        <strain evidence="2 3">PR3</strain>
    </source>
</reference>
<feature type="chain" id="PRO_5045641991" evidence="1">
    <location>
        <begin position="28"/>
        <end position="430"/>
    </location>
</feature>
<dbReference type="PANTHER" id="PTHR37841:SF1">
    <property type="entry name" value="DUF3298 DOMAIN-CONTAINING PROTEIN"/>
    <property type="match status" value="1"/>
</dbReference>
<name>A0ABR8N058_9BACL</name>
<protein>
    <submittedName>
        <fullName evidence="2">WG repeat-containing protein</fullName>
    </submittedName>
</protein>
<dbReference type="InterPro" id="IPR032774">
    <property type="entry name" value="WG_beta_rep"/>
</dbReference>
<evidence type="ECO:0000256" key="1">
    <source>
        <dbReference type="SAM" id="SignalP"/>
    </source>
</evidence>
<proteinExistence type="predicted"/>
<dbReference type="Proteomes" id="UP000609346">
    <property type="component" value="Unassembled WGS sequence"/>
</dbReference>
<dbReference type="EMBL" id="JACXZA010000005">
    <property type="protein sequence ID" value="MBD3920896.1"/>
    <property type="molecule type" value="Genomic_DNA"/>
</dbReference>
<organism evidence="2 3">
    <name type="scientific">Paenibacillus terricola</name>
    <dbReference type="NCBI Taxonomy" id="2763503"/>
    <lineage>
        <taxon>Bacteria</taxon>
        <taxon>Bacillati</taxon>
        <taxon>Bacillota</taxon>
        <taxon>Bacilli</taxon>
        <taxon>Bacillales</taxon>
        <taxon>Paenibacillaceae</taxon>
        <taxon>Paenibacillus</taxon>
    </lineage>
</organism>
<gene>
    <name evidence="2" type="ORF">H8B09_19170</name>
</gene>
<dbReference type="SUPFAM" id="SSF69360">
    <property type="entry name" value="Cell wall binding repeat"/>
    <property type="match status" value="1"/>
</dbReference>
<dbReference type="PANTHER" id="PTHR37841">
    <property type="entry name" value="GLR2918 PROTEIN"/>
    <property type="match status" value="1"/>
</dbReference>
<evidence type="ECO:0000313" key="2">
    <source>
        <dbReference type="EMBL" id="MBD3920896.1"/>
    </source>
</evidence>
<keyword evidence="3" id="KW-1185">Reference proteome</keyword>
<feature type="signal peptide" evidence="1">
    <location>
        <begin position="1"/>
        <end position="27"/>
    </location>
</feature>